<dbReference type="SMART" id="SM00306">
    <property type="entry name" value="HintN"/>
    <property type="match status" value="1"/>
</dbReference>
<dbReference type="EMBL" id="CAJOAY010002481">
    <property type="protein sequence ID" value="CAF3956042.1"/>
    <property type="molecule type" value="Genomic_DNA"/>
</dbReference>
<evidence type="ECO:0000256" key="2">
    <source>
        <dbReference type="SAM" id="Phobius"/>
    </source>
</evidence>
<dbReference type="InterPro" id="IPR003587">
    <property type="entry name" value="Hint_dom_N"/>
</dbReference>
<dbReference type="Pfam" id="PF01079">
    <property type="entry name" value="Hint"/>
    <property type="match status" value="1"/>
</dbReference>
<organism evidence="4 5">
    <name type="scientific">Adineta steineri</name>
    <dbReference type="NCBI Taxonomy" id="433720"/>
    <lineage>
        <taxon>Eukaryota</taxon>
        <taxon>Metazoa</taxon>
        <taxon>Spiralia</taxon>
        <taxon>Gnathifera</taxon>
        <taxon>Rotifera</taxon>
        <taxon>Eurotatoria</taxon>
        <taxon>Bdelloidea</taxon>
        <taxon>Adinetida</taxon>
        <taxon>Adinetidae</taxon>
        <taxon>Adineta</taxon>
    </lineage>
</organism>
<dbReference type="GO" id="GO:0016540">
    <property type="term" value="P:protein autoprocessing"/>
    <property type="evidence" value="ECO:0007669"/>
    <property type="project" value="InterPro"/>
</dbReference>
<keyword evidence="2" id="KW-1133">Transmembrane helix</keyword>
<dbReference type="InterPro" id="IPR050387">
    <property type="entry name" value="Hedgehog_Signaling"/>
</dbReference>
<evidence type="ECO:0000313" key="5">
    <source>
        <dbReference type="Proteomes" id="UP000663881"/>
    </source>
</evidence>
<dbReference type="GO" id="GO:0016539">
    <property type="term" value="P:intein-mediated protein splicing"/>
    <property type="evidence" value="ECO:0007669"/>
    <property type="project" value="InterPro"/>
</dbReference>
<reference evidence="4" key="1">
    <citation type="submission" date="2021-02" db="EMBL/GenBank/DDBJ databases">
        <authorList>
            <person name="Nowell W R."/>
        </authorList>
    </citation>
    <scope>NUCLEOTIDE SEQUENCE</scope>
</reference>
<dbReference type="InterPro" id="IPR036844">
    <property type="entry name" value="Hint_dom_sf"/>
</dbReference>
<dbReference type="PANTHER" id="PTHR11889:SF31">
    <property type="entry name" value="PROTEIN HEDGEHOG"/>
    <property type="match status" value="1"/>
</dbReference>
<dbReference type="Proteomes" id="UP000663881">
    <property type="component" value="Unassembled WGS sequence"/>
</dbReference>
<feature type="transmembrane region" description="Helical" evidence="2">
    <location>
        <begin position="410"/>
        <end position="431"/>
    </location>
</feature>
<feature type="transmembrane region" description="Helical" evidence="2">
    <location>
        <begin position="153"/>
        <end position="177"/>
    </location>
</feature>
<proteinExistence type="predicted"/>
<evidence type="ECO:0000256" key="1">
    <source>
        <dbReference type="SAM" id="MobiDB-lite"/>
    </source>
</evidence>
<evidence type="ECO:0000313" key="4">
    <source>
        <dbReference type="EMBL" id="CAF3956042.1"/>
    </source>
</evidence>
<sequence length="457" mass="52065">MGKLSFKIQPRCGKFSAKKNICLNDDNLFPSSSLMKEKQDKRRKVIFNKSRSSDKSGNIPPISASIIKPSRNNRISPRITRIRSISSIQLNSHDKDFKKSALSTLSIRPVSPFKDSKKSARSTLPIPPVSQFKYFEKGDSNKNRRKKRSKQRFILFLVPLLVVSLASVIGISLFAALHKSTTTTTTTTTSATTTTSTTRTTTTDTTTTTPACYFGDDYVNLVHGGQRRIGSLEAGDRIWTLSQDGQHLFEDEIMVIPHAGSNTLTYFYTFTTIEGHRISLTDSHYIFVVDNNDKKMKTICASKVTLEHQLVIPGRTIGLKEIIYSQRIGFYSPITVSGYLLVNNLSTSVYVDFFHATHEFHHAISGPARVYYRITKWLFGDDYKPLGIHVSEELHPISTFVITIYEQIQLFYLALPFIMLLMSIIFIIHLIHRFCYQTEYYQLKTLSYINKLQTYEK</sequence>
<dbReference type="AlphaFoldDB" id="A0A819L3D2"/>
<protein>
    <recommendedName>
        <fullName evidence="3">Hint domain-containing protein</fullName>
    </recommendedName>
</protein>
<comment type="caution">
    <text evidence="4">The sequence shown here is derived from an EMBL/GenBank/DDBJ whole genome shotgun (WGS) entry which is preliminary data.</text>
</comment>
<feature type="domain" description="Hint" evidence="3">
    <location>
        <begin position="210"/>
        <end position="314"/>
    </location>
</feature>
<dbReference type="PANTHER" id="PTHR11889">
    <property type="entry name" value="HEDGEHOG"/>
    <property type="match status" value="1"/>
</dbReference>
<name>A0A819L3D2_9BILA</name>
<dbReference type="Gene3D" id="2.170.16.10">
    <property type="entry name" value="Hedgehog/Intein (Hint) domain"/>
    <property type="match status" value="1"/>
</dbReference>
<feature type="region of interest" description="Disordered" evidence="1">
    <location>
        <begin position="185"/>
        <end position="204"/>
    </location>
</feature>
<feature type="region of interest" description="Disordered" evidence="1">
    <location>
        <begin position="47"/>
        <end position="67"/>
    </location>
</feature>
<dbReference type="SUPFAM" id="SSF51294">
    <property type="entry name" value="Hedgehog/intein (Hint) domain"/>
    <property type="match status" value="1"/>
</dbReference>
<keyword evidence="2" id="KW-0812">Transmembrane</keyword>
<dbReference type="InterPro" id="IPR006141">
    <property type="entry name" value="Intein_N"/>
</dbReference>
<evidence type="ECO:0000259" key="3">
    <source>
        <dbReference type="SMART" id="SM00306"/>
    </source>
</evidence>
<dbReference type="PROSITE" id="PS50817">
    <property type="entry name" value="INTEIN_N_TER"/>
    <property type="match status" value="1"/>
</dbReference>
<accession>A0A819L3D2</accession>
<dbReference type="InterPro" id="IPR001767">
    <property type="entry name" value="Hedgehog_Hint"/>
</dbReference>
<gene>
    <name evidence="4" type="ORF">OKA104_LOCUS27244</name>
</gene>
<keyword evidence="2" id="KW-0472">Membrane</keyword>